<reference evidence="1" key="1">
    <citation type="journal article" date="2014" name="Front. Microbiol.">
        <title>High frequency of phylogenetically diverse reductive dehalogenase-homologous genes in deep subseafloor sedimentary metagenomes.</title>
        <authorList>
            <person name="Kawai M."/>
            <person name="Futagami T."/>
            <person name="Toyoda A."/>
            <person name="Takaki Y."/>
            <person name="Nishi S."/>
            <person name="Hori S."/>
            <person name="Arai W."/>
            <person name="Tsubouchi T."/>
            <person name="Morono Y."/>
            <person name="Uchiyama I."/>
            <person name="Ito T."/>
            <person name="Fujiyama A."/>
            <person name="Inagaki F."/>
            <person name="Takami H."/>
        </authorList>
    </citation>
    <scope>NUCLEOTIDE SEQUENCE</scope>
    <source>
        <strain evidence="1">Expedition CK06-06</strain>
    </source>
</reference>
<proteinExistence type="predicted"/>
<accession>X0VR62</accession>
<name>X0VR62_9ZZZZ</name>
<comment type="caution">
    <text evidence="1">The sequence shown here is derived from an EMBL/GenBank/DDBJ whole genome shotgun (WGS) entry which is preliminary data.</text>
</comment>
<dbReference type="SUPFAM" id="SSF81891">
    <property type="entry name" value="Poly A polymerase C-terminal region-like"/>
    <property type="match status" value="1"/>
</dbReference>
<dbReference type="EMBL" id="BARS01021094">
    <property type="protein sequence ID" value="GAG13637.1"/>
    <property type="molecule type" value="Genomic_DNA"/>
</dbReference>
<sequence>HYRDLYNFQKALQSARGKTHHHLDVIDDRAKSLEGTELTPPPLLDGHELLELGVKPGPMVGQISERMYHAQLNQELKTPEQAREWVKKQIEENDAG</sequence>
<protein>
    <recommendedName>
        <fullName evidence="2">CCA-adding enzyme C-terminal domain-containing protein</fullName>
    </recommendedName>
</protein>
<dbReference type="Gene3D" id="1.10.3090.10">
    <property type="entry name" value="cca-adding enzyme, domain 2"/>
    <property type="match status" value="1"/>
</dbReference>
<evidence type="ECO:0000313" key="1">
    <source>
        <dbReference type="EMBL" id="GAG13637.1"/>
    </source>
</evidence>
<dbReference type="AlphaFoldDB" id="X0VR62"/>
<feature type="non-terminal residue" evidence="1">
    <location>
        <position position="1"/>
    </location>
</feature>
<gene>
    <name evidence="1" type="ORF">S01H1_33928</name>
</gene>
<organism evidence="1">
    <name type="scientific">marine sediment metagenome</name>
    <dbReference type="NCBI Taxonomy" id="412755"/>
    <lineage>
        <taxon>unclassified sequences</taxon>
        <taxon>metagenomes</taxon>
        <taxon>ecological metagenomes</taxon>
    </lineage>
</organism>
<evidence type="ECO:0008006" key="2">
    <source>
        <dbReference type="Google" id="ProtNLM"/>
    </source>
</evidence>